<accession>X1IMF3</accession>
<organism evidence="1">
    <name type="scientific">marine sediment metagenome</name>
    <dbReference type="NCBI Taxonomy" id="412755"/>
    <lineage>
        <taxon>unclassified sequences</taxon>
        <taxon>metagenomes</taxon>
        <taxon>ecological metagenomes</taxon>
    </lineage>
</organism>
<protein>
    <submittedName>
        <fullName evidence="1">Uncharacterized protein</fullName>
    </submittedName>
</protein>
<reference evidence="1" key="1">
    <citation type="journal article" date="2014" name="Front. Microbiol.">
        <title>High frequency of phylogenetically diverse reductive dehalogenase-homologous genes in deep subseafloor sedimentary metagenomes.</title>
        <authorList>
            <person name="Kawai M."/>
            <person name="Futagami T."/>
            <person name="Toyoda A."/>
            <person name="Takaki Y."/>
            <person name="Nishi S."/>
            <person name="Hori S."/>
            <person name="Arai W."/>
            <person name="Tsubouchi T."/>
            <person name="Morono Y."/>
            <person name="Uchiyama I."/>
            <person name="Ito T."/>
            <person name="Fujiyama A."/>
            <person name="Inagaki F."/>
            <person name="Takami H."/>
        </authorList>
    </citation>
    <scope>NUCLEOTIDE SEQUENCE</scope>
    <source>
        <strain evidence="1">Expedition CK06-06</strain>
    </source>
</reference>
<evidence type="ECO:0000313" key="1">
    <source>
        <dbReference type="EMBL" id="GAH83596.1"/>
    </source>
</evidence>
<name>X1IMF3_9ZZZZ</name>
<dbReference type="AlphaFoldDB" id="X1IMF3"/>
<feature type="non-terminal residue" evidence="1">
    <location>
        <position position="1"/>
    </location>
</feature>
<dbReference type="EMBL" id="BARU01040984">
    <property type="protein sequence ID" value="GAH83596.1"/>
    <property type="molecule type" value="Genomic_DNA"/>
</dbReference>
<sequence>PILGAWIRERETTDHVTLYSQPLLLEDRYGRQPASLH</sequence>
<proteinExistence type="predicted"/>
<gene>
    <name evidence="1" type="ORF">S03H2_63283</name>
</gene>
<comment type="caution">
    <text evidence="1">The sequence shown here is derived from an EMBL/GenBank/DDBJ whole genome shotgun (WGS) entry which is preliminary data.</text>
</comment>